<dbReference type="InterPro" id="IPR016181">
    <property type="entry name" value="Acyl_CoA_acyltransferase"/>
</dbReference>
<gene>
    <name evidence="3" type="ORF">VSH64_03020</name>
</gene>
<dbReference type="PROSITE" id="PS51186">
    <property type="entry name" value="GNAT"/>
    <property type="match status" value="1"/>
</dbReference>
<feature type="domain" description="VOC" evidence="2">
    <location>
        <begin position="174"/>
        <end position="297"/>
    </location>
</feature>
<proteinExistence type="predicted"/>
<dbReference type="Pfam" id="PF13302">
    <property type="entry name" value="Acetyltransf_3"/>
    <property type="match status" value="1"/>
</dbReference>
<dbReference type="Proteomes" id="UP001330812">
    <property type="component" value="Chromosome"/>
</dbReference>
<dbReference type="PANTHER" id="PTHR43792">
    <property type="entry name" value="GNAT FAMILY, PUTATIVE (AFU_ORTHOLOGUE AFUA_3G00765)-RELATED-RELATED"/>
    <property type="match status" value="1"/>
</dbReference>
<evidence type="ECO:0000259" key="1">
    <source>
        <dbReference type="PROSITE" id="PS51186"/>
    </source>
</evidence>
<dbReference type="PROSITE" id="PS51819">
    <property type="entry name" value="VOC"/>
    <property type="match status" value="1"/>
</dbReference>
<sequence>MTPPLTTERLRLRTLTEADTDAVVAVFADPAMSRFFAADFSDPEQARAMVARRLAYSGPEGQGHWVIEHVEHPGEVIGVAHLRPSSELPGEVAELGYYIAAKHAGKGFATEAARALVDHGLTTLGLPAVWALVHEDNAASLAVTRRLGFLDVGSGVHYGDPHGVLVALPAAHGRPHHLELWVPDLARAERSWGWLLGRLGWREYQRWPHGVSWRLGPTYLVVEASPARTAAEHERTRPGLNHLALHVATRAEVDEFAAGGPGWRPLFADRFPHAGGKAHYAAYLENDDGFEVELVALEHSADGDTFTQPG</sequence>
<dbReference type="InterPro" id="IPR037523">
    <property type="entry name" value="VOC_core"/>
</dbReference>
<evidence type="ECO:0000313" key="3">
    <source>
        <dbReference type="EMBL" id="WSE31097.1"/>
    </source>
</evidence>
<dbReference type="InterPro" id="IPR051531">
    <property type="entry name" value="N-acetyltransferase"/>
</dbReference>
<dbReference type="PANTHER" id="PTHR43792:SF1">
    <property type="entry name" value="N-ACETYLTRANSFERASE DOMAIN-CONTAINING PROTEIN"/>
    <property type="match status" value="1"/>
</dbReference>
<dbReference type="Pfam" id="PF13669">
    <property type="entry name" value="Glyoxalase_4"/>
    <property type="match status" value="1"/>
</dbReference>
<keyword evidence="4" id="KW-1185">Reference proteome</keyword>
<evidence type="ECO:0000313" key="4">
    <source>
        <dbReference type="Proteomes" id="UP001330812"/>
    </source>
</evidence>
<reference evidence="3 4" key="1">
    <citation type="journal article" date="2015" name="Int. J. Syst. Evol. Microbiol.">
        <title>Amycolatopsis rhabdoformis sp. nov., an actinomycete isolated from a tropical forest soil.</title>
        <authorList>
            <person name="Souza W.R."/>
            <person name="Silva R.E."/>
            <person name="Goodfellow M."/>
            <person name="Busarakam K."/>
            <person name="Figueiro F.S."/>
            <person name="Ferreira D."/>
            <person name="Rodrigues-Filho E."/>
            <person name="Moraes L.A.B."/>
            <person name="Zucchi T.D."/>
        </authorList>
    </citation>
    <scope>NUCLEOTIDE SEQUENCE [LARGE SCALE GENOMIC DNA]</scope>
    <source>
        <strain evidence="3 4">NCIMB 14900</strain>
    </source>
</reference>
<dbReference type="InterPro" id="IPR029068">
    <property type="entry name" value="Glyas_Bleomycin-R_OHBP_Dase"/>
</dbReference>
<dbReference type="InterPro" id="IPR000182">
    <property type="entry name" value="GNAT_dom"/>
</dbReference>
<dbReference type="EMBL" id="CP142149">
    <property type="protein sequence ID" value="WSE31097.1"/>
    <property type="molecule type" value="Genomic_DNA"/>
</dbReference>
<feature type="domain" description="N-acetyltransferase" evidence="1">
    <location>
        <begin position="10"/>
        <end position="171"/>
    </location>
</feature>
<evidence type="ECO:0000259" key="2">
    <source>
        <dbReference type="PROSITE" id="PS51819"/>
    </source>
</evidence>
<dbReference type="RefSeq" id="WP_326833909.1">
    <property type="nucleotide sequence ID" value="NZ_CP142149.1"/>
</dbReference>
<organism evidence="3 4">
    <name type="scientific">Amycolatopsis rhabdoformis</name>
    <dbReference type="NCBI Taxonomy" id="1448059"/>
    <lineage>
        <taxon>Bacteria</taxon>
        <taxon>Bacillati</taxon>
        <taxon>Actinomycetota</taxon>
        <taxon>Actinomycetes</taxon>
        <taxon>Pseudonocardiales</taxon>
        <taxon>Pseudonocardiaceae</taxon>
        <taxon>Amycolatopsis</taxon>
    </lineage>
</organism>
<dbReference type="Gene3D" id="3.10.180.10">
    <property type="entry name" value="2,3-Dihydroxybiphenyl 1,2-Dioxygenase, domain 1"/>
    <property type="match status" value="1"/>
</dbReference>
<accession>A0ABZ1IAZ6</accession>
<dbReference type="SUPFAM" id="SSF55729">
    <property type="entry name" value="Acyl-CoA N-acyltransferases (Nat)"/>
    <property type="match status" value="1"/>
</dbReference>
<protein>
    <submittedName>
        <fullName evidence="3">GNAT family N-acetyltransferase</fullName>
    </submittedName>
</protein>
<name>A0ABZ1IAZ6_9PSEU</name>
<dbReference type="SUPFAM" id="SSF54593">
    <property type="entry name" value="Glyoxalase/Bleomycin resistance protein/Dihydroxybiphenyl dioxygenase"/>
    <property type="match status" value="1"/>
</dbReference>
<dbReference type="Gene3D" id="3.40.630.30">
    <property type="match status" value="1"/>
</dbReference>